<sequence length="433" mass="48203">MQHDEQNQHGQEPFQLASIDISASGPRCKMLLGDLNGDGRAELLLVQPDNRQDVRYIPHQVQCLTAYDLNGNMLWQRGKPSLEAGSQGSDYPAQIYDIDDDGCLEVLCVMDGRFHIIDGATGAIKEVHDLPDPHAHDCIIIANLSGGEHASDIILKDRYHKMWALNRNFELLWMHEGNVGHFPWASDLNGDGYDEVMAGYDLLDHRGNVLWSCRDLEDHADCIWVGDVNGDGVPELVIGGSVTVMYDRDGQEQWRYEGSIESQHIALGRFRPDLPGLQIAGLDRMVREDDGKGLKGKDALFLVDSQGNELWKEERKTSGWLTIAETLSNWRIGAPDYILAYRRGGGVYPALYDGYQNVVAEFPHEGYAVHGDLLGLGTEQVVIYDDELAVIYSSKQMDLSVPPSGVSQPHPKRLYNSTLYPGGEVNADLFSRA</sequence>
<dbReference type="Proteomes" id="UP000273145">
    <property type="component" value="Chromosome"/>
</dbReference>
<keyword evidence="2" id="KW-1185">Reference proteome</keyword>
<dbReference type="KEGG" id="plen:EIM92_09350"/>
<evidence type="ECO:0008006" key="3">
    <source>
        <dbReference type="Google" id="ProtNLM"/>
    </source>
</evidence>
<accession>A0A3S8S172</accession>
<dbReference type="Gene3D" id="2.130.10.10">
    <property type="entry name" value="YVTN repeat-like/Quinoprotein amine dehydrogenase"/>
    <property type="match status" value="1"/>
</dbReference>
<dbReference type="OrthoDB" id="9816589at2"/>
<evidence type="ECO:0000313" key="1">
    <source>
        <dbReference type="EMBL" id="AZK48950.1"/>
    </source>
</evidence>
<reference evidence="1 2" key="1">
    <citation type="submission" date="2018-11" db="EMBL/GenBank/DDBJ databases">
        <title>Genome sequencing of Paenibacillus lentus DSM25539(T).</title>
        <authorList>
            <person name="Kook J.-K."/>
            <person name="Park S.-N."/>
            <person name="Lim Y.K."/>
        </authorList>
    </citation>
    <scope>NUCLEOTIDE SEQUENCE [LARGE SCALE GENOMIC DNA]</scope>
    <source>
        <strain evidence="1 2">DSM 25539</strain>
    </source>
</reference>
<gene>
    <name evidence="1" type="ORF">EIM92_09350</name>
</gene>
<protein>
    <recommendedName>
        <fullName evidence="3">VCBS repeat-containing protein</fullName>
    </recommendedName>
</protein>
<dbReference type="InterPro" id="IPR034641">
    <property type="entry name" value="RGL11"/>
</dbReference>
<dbReference type="AlphaFoldDB" id="A0A3S8S172"/>
<dbReference type="PANTHER" id="PTHR43118">
    <property type="entry name" value="RHAMNOGALACTURONAN LYASE (EUROFUNG)"/>
    <property type="match status" value="1"/>
</dbReference>
<name>A0A3S8S172_9BACL</name>
<dbReference type="PANTHER" id="PTHR43118:SF1">
    <property type="entry name" value="RHAMNOGALACTURONAN LYASE (EUROFUNG)"/>
    <property type="match status" value="1"/>
</dbReference>
<dbReference type="InterPro" id="IPR028994">
    <property type="entry name" value="Integrin_alpha_N"/>
</dbReference>
<dbReference type="InterPro" id="IPR015943">
    <property type="entry name" value="WD40/YVTN_repeat-like_dom_sf"/>
</dbReference>
<dbReference type="EMBL" id="CP034248">
    <property type="protein sequence ID" value="AZK48950.1"/>
    <property type="molecule type" value="Genomic_DNA"/>
</dbReference>
<dbReference type="SUPFAM" id="SSF69318">
    <property type="entry name" value="Integrin alpha N-terminal domain"/>
    <property type="match status" value="1"/>
</dbReference>
<organism evidence="1 2">
    <name type="scientific">Paenibacillus lentus</name>
    <dbReference type="NCBI Taxonomy" id="1338368"/>
    <lineage>
        <taxon>Bacteria</taxon>
        <taxon>Bacillati</taxon>
        <taxon>Bacillota</taxon>
        <taxon>Bacilli</taxon>
        <taxon>Bacillales</taxon>
        <taxon>Paenibacillaceae</taxon>
        <taxon>Paenibacillus</taxon>
    </lineage>
</organism>
<proteinExistence type="predicted"/>
<evidence type="ECO:0000313" key="2">
    <source>
        <dbReference type="Proteomes" id="UP000273145"/>
    </source>
</evidence>